<keyword evidence="3" id="KW-1185">Reference proteome</keyword>
<dbReference type="eggNOG" id="ENOG502TJYP">
    <property type="taxonomic scope" value="Eukaryota"/>
</dbReference>
<dbReference type="PANTHER" id="PTHR31897:SF6">
    <property type="entry name" value="DUF19 DOMAIN-CONTAINING PROTEIN"/>
    <property type="match status" value="1"/>
</dbReference>
<accession>A0A1I7TYL0</accession>
<dbReference type="Pfam" id="PF01579">
    <property type="entry name" value="DUF19"/>
    <property type="match status" value="2"/>
</dbReference>
<evidence type="ECO:0000313" key="4">
    <source>
        <dbReference type="WBParaSite" id="Csp11.Scaffold629.g13092.t1"/>
    </source>
</evidence>
<feature type="domain" description="T20D4.11-like" evidence="2">
    <location>
        <begin position="115"/>
        <end position="261"/>
    </location>
</feature>
<evidence type="ECO:0000313" key="3">
    <source>
        <dbReference type="Proteomes" id="UP000095282"/>
    </source>
</evidence>
<name>A0A1I7TYL0_9PELO</name>
<sequence length="275" mass="30737">MWKSISILSYFLIVSIHSAPPSRNSTNGDVAPCLSAFYSVAFNGEYNCTSDFDFLSLNASSQHESFKTGKSCFLQVAKSECTSAQYTLLSTKYDDFLDVLTNEPTDIQDCSSFYFKYNSLKCEPLMQSFMKTVAPIITISTKANDSRVLEGIELCHQIQECISPVCFTSSTEREMITDSCKSIGMKNSDFSICLTKIQKTTPDMSGYTCLGDMDFYDPGVPVAMEKLTTKKSCLKEIMKDICGEKSIQNFDENTEFMLKTIKRMIAMTGVFTDNA</sequence>
<reference evidence="4" key="1">
    <citation type="submission" date="2016-11" db="UniProtKB">
        <authorList>
            <consortium name="WormBaseParasite"/>
        </authorList>
    </citation>
    <scope>IDENTIFICATION</scope>
</reference>
<dbReference type="PANTHER" id="PTHR31897">
    <property type="entry name" value="PROTEIN CBG17011-RELATED"/>
    <property type="match status" value="1"/>
</dbReference>
<proteinExistence type="predicted"/>
<keyword evidence="1" id="KW-0732">Signal</keyword>
<dbReference type="InterPro" id="IPR002542">
    <property type="entry name" value="T20D4.11-like_dom"/>
</dbReference>
<dbReference type="Proteomes" id="UP000095282">
    <property type="component" value="Unplaced"/>
</dbReference>
<evidence type="ECO:0000259" key="2">
    <source>
        <dbReference type="Pfam" id="PF01579"/>
    </source>
</evidence>
<organism evidence="3 4">
    <name type="scientific">Caenorhabditis tropicalis</name>
    <dbReference type="NCBI Taxonomy" id="1561998"/>
    <lineage>
        <taxon>Eukaryota</taxon>
        <taxon>Metazoa</taxon>
        <taxon>Ecdysozoa</taxon>
        <taxon>Nematoda</taxon>
        <taxon>Chromadorea</taxon>
        <taxon>Rhabditida</taxon>
        <taxon>Rhabditina</taxon>
        <taxon>Rhabditomorpha</taxon>
        <taxon>Rhabditoidea</taxon>
        <taxon>Rhabditidae</taxon>
        <taxon>Peloderinae</taxon>
        <taxon>Caenorhabditis</taxon>
    </lineage>
</organism>
<protein>
    <submittedName>
        <fullName evidence="4">DUF19 domain-containing protein</fullName>
    </submittedName>
</protein>
<dbReference type="AlphaFoldDB" id="A0A1I7TYL0"/>
<feature type="chain" id="PRO_5009308259" evidence="1">
    <location>
        <begin position="19"/>
        <end position="275"/>
    </location>
</feature>
<feature type="domain" description="T20D4.11-like" evidence="2">
    <location>
        <begin position="26"/>
        <end position="101"/>
    </location>
</feature>
<feature type="signal peptide" evidence="1">
    <location>
        <begin position="1"/>
        <end position="18"/>
    </location>
</feature>
<dbReference type="WBParaSite" id="Csp11.Scaffold629.g13092.t1">
    <property type="protein sequence ID" value="Csp11.Scaffold629.g13092.t1"/>
    <property type="gene ID" value="Csp11.Scaffold629.g13092"/>
</dbReference>
<evidence type="ECO:0000256" key="1">
    <source>
        <dbReference type="SAM" id="SignalP"/>
    </source>
</evidence>